<evidence type="ECO:0000313" key="4">
    <source>
        <dbReference type="Proteomes" id="UP000475582"/>
    </source>
</evidence>
<accession>A0A6L6PKE1</accession>
<comment type="similarity">
    <text evidence="1 2">Belongs to the phD/YefM antitoxin family.</text>
</comment>
<dbReference type="InterPro" id="IPR006442">
    <property type="entry name" value="Antitoxin_Phd/YefM"/>
</dbReference>
<dbReference type="Pfam" id="PF02604">
    <property type="entry name" value="PhdYeFM_antitox"/>
    <property type="match status" value="1"/>
</dbReference>
<dbReference type="SUPFAM" id="SSF143120">
    <property type="entry name" value="YefM-like"/>
    <property type="match status" value="1"/>
</dbReference>
<comment type="caution">
    <text evidence="3">The sequence shown here is derived from an EMBL/GenBank/DDBJ whole genome shotgun (WGS) entry which is preliminary data.</text>
</comment>
<reference evidence="3 4" key="1">
    <citation type="submission" date="2019-11" db="EMBL/GenBank/DDBJ databases">
        <title>Type strains purchased from KCTC, JCM and DSMZ.</title>
        <authorList>
            <person name="Lu H."/>
        </authorList>
    </citation>
    <scope>NUCLEOTIDE SEQUENCE [LARGE SCALE GENOMIC DNA]</scope>
    <source>
        <strain evidence="3 4">KCTC 22382</strain>
    </source>
</reference>
<gene>
    <name evidence="3" type="ORF">GM676_18615</name>
</gene>
<organism evidence="3 4">
    <name type="scientific">Duganella radicis</name>
    <dbReference type="NCBI Taxonomy" id="551988"/>
    <lineage>
        <taxon>Bacteria</taxon>
        <taxon>Pseudomonadati</taxon>
        <taxon>Pseudomonadota</taxon>
        <taxon>Betaproteobacteria</taxon>
        <taxon>Burkholderiales</taxon>
        <taxon>Oxalobacteraceae</taxon>
        <taxon>Telluria group</taxon>
        <taxon>Duganella</taxon>
    </lineage>
</organism>
<evidence type="ECO:0000313" key="3">
    <source>
        <dbReference type="EMBL" id="MTV39578.1"/>
    </source>
</evidence>
<evidence type="ECO:0000256" key="2">
    <source>
        <dbReference type="RuleBase" id="RU362080"/>
    </source>
</evidence>
<sequence length="99" mass="10912">MRTMTSLEAQNHFGEMIDTSQREPVLITRRGRPVSVVISPNGDAKEALFQFMKVVRELAPLHGKEASNALADVLSRIGHQAKAEGLTEADITRLVNDTK</sequence>
<comment type="function">
    <text evidence="2">Antitoxin component of a type II toxin-antitoxin (TA) system.</text>
</comment>
<keyword evidence="4" id="KW-1185">Reference proteome</keyword>
<dbReference type="Proteomes" id="UP000475582">
    <property type="component" value="Unassembled WGS sequence"/>
</dbReference>
<dbReference type="OrthoDB" id="165038at2"/>
<dbReference type="EMBL" id="WNKY01000021">
    <property type="protein sequence ID" value="MTV39578.1"/>
    <property type="molecule type" value="Genomic_DNA"/>
</dbReference>
<protein>
    <recommendedName>
        <fullName evidence="2">Antitoxin</fullName>
    </recommendedName>
</protein>
<proteinExistence type="inferred from homology"/>
<evidence type="ECO:0000256" key="1">
    <source>
        <dbReference type="ARBA" id="ARBA00009981"/>
    </source>
</evidence>
<dbReference type="NCBIfam" id="TIGR01552">
    <property type="entry name" value="phd_fam"/>
    <property type="match status" value="1"/>
</dbReference>
<dbReference type="InterPro" id="IPR036165">
    <property type="entry name" value="YefM-like_sf"/>
</dbReference>
<name>A0A6L6PKE1_9BURK</name>
<dbReference type="Gene3D" id="3.40.1620.10">
    <property type="entry name" value="YefM-like domain"/>
    <property type="match status" value="1"/>
</dbReference>
<dbReference type="AlphaFoldDB" id="A0A6L6PKE1"/>